<dbReference type="GeneTree" id="ENSGT01150000286931"/>
<dbReference type="PROSITE" id="PS50119">
    <property type="entry name" value="ZF_BBOX"/>
    <property type="match status" value="1"/>
</dbReference>
<dbReference type="PROSITE" id="PS50089">
    <property type="entry name" value="ZF_RING_2"/>
    <property type="match status" value="1"/>
</dbReference>
<keyword evidence="5" id="KW-0391">Immunity</keyword>
<dbReference type="Pfam" id="PF15227">
    <property type="entry name" value="zf-C3HC4_4"/>
    <property type="match status" value="1"/>
</dbReference>
<protein>
    <submittedName>
        <fullName evidence="11">Tripartite motif-containing protein 16-like</fullName>
    </submittedName>
</protein>
<dbReference type="Pfam" id="PF25600">
    <property type="entry name" value="TRIM_CC"/>
    <property type="match status" value="1"/>
</dbReference>
<dbReference type="SMART" id="SM00336">
    <property type="entry name" value="BBOX"/>
    <property type="match status" value="2"/>
</dbReference>
<dbReference type="Ensembl" id="ENSMMDT00005005375.1">
    <property type="protein sequence ID" value="ENSMMDP00005005230.1"/>
    <property type="gene ID" value="ENSMMDG00005002920.1"/>
</dbReference>
<dbReference type="SMART" id="SM00184">
    <property type="entry name" value="RING"/>
    <property type="match status" value="1"/>
</dbReference>
<dbReference type="InParanoid" id="A0A667WII8"/>
<evidence type="ECO:0000256" key="5">
    <source>
        <dbReference type="ARBA" id="ARBA00022859"/>
    </source>
</evidence>
<dbReference type="InterPro" id="IPR006574">
    <property type="entry name" value="PRY"/>
</dbReference>
<organism evidence="11 12">
    <name type="scientific">Myripristis murdjan</name>
    <name type="common">pinecone soldierfish</name>
    <dbReference type="NCBI Taxonomy" id="586833"/>
    <lineage>
        <taxon>Eukaryota</taxon>
        <taxon>Metazoa</taxon>
        <taxon>Chordata</taxon>
        <taxon>Craniata</taxon>
        <taxon>Vertebrata</taxon>
        <taxon>Euteleostomi</taxon>
        <taxon>Actinopterygii</taxon>
        <taxon>Neopterygii</taxon>
        <taxon>Teleostei</taxon>
        <taxon>Neoteleostei</taxon>
        <taxon>Acanthomorphata</taxon>
        <taxon>Holocentriformes</taxon>
        <taxon>Holocentridae</taxon>
        <taxon>Myripristis</taxon>
    </lineage>
</organism>
<evidence type="ECO:0000259" key="9">
    <source>
        <dbReference type="PROSITE" id="PS50119"/>
    </source>
</evidence>
<dbReference type="PANTHER" id="PTHR25465:SF5">
    <property type="entry name" value="E3 UBIQUITIN_ISG15 LIGASE TRIM25-RELATED"/>
    <property type="match status" value="1"/>
</dbReference>
<dbReference type="SUPFAM" id="SSF57845">
    <property type="entry name" value="B-box zinc-binding domain"/>
    <property type="match status" value="1"/>
</dbReference>
<dbReference type="Pfam" id="PF00643">
    <property type="entry name" value="zf-B_box"/>
    <property type="match status" value="1"/>
</dbReference>
<dbReference type="InterPro" id="IPR000315">
    <property type="entry name" value="Znf_B-box"/>
</dbReference>
<keyword evidence="1" id="KW-0399">Innate immunity</keyword>
<dbReference type="Gene3D" id="3.30.40.10">
    <property type="entry name" value="Zinc/RING finger domain, C3HC4 (zinc finger)"/>
    <property type="match status" value="1"/>
</dbReference>
<dbReference type="PROSITE" id="PS00518">
    <property type="entry name" value="ZF_RING_1"/>
    <property type="match status" value="1"/>
</dbReference>
<keyword evidence="12" id="KW-1185">Reference proteome</keyword>
<dbReference type="SMART" id="SM00449">
    <property type="entry name" value="SPRY"/>
    <property type="match status" value="1"/>
</dbReference>
<proteinExistence type="predicted"/>
<feature type="domain" description="RING-type" evidence="8">
    <location>
        <begin position="20"/>
        <end position="66"/>
    </location>
</feature>
<sequence length="570" mass="64572">MAAKEQQQHGVILDQDQFCCSICLDLLKEPVTIQCGHSYCRGCIEICWDQEEEKKKKGFYSCPQCRKSFTPRPVFYKTNMLAEVVEKLKKTDGQEAAPSAALAHAGPADVACDFCTGSRPNKASMSCLTCMASYCASHLQPHYSIPVLQRHKLVSATAPLQDKICSKHDKLMEIYCKTDRMCLCYLCTIDEHKHHNTVSAAAERGEEEKQLVASQHKVQQRAQEREGEVKELSQAVEDLKCSAQTAVQACEKIFSELISSFQRRCSEVKQRIRDQEQTAVDKAGNMLLQLKEEIAKLRRRDTELEQLSHDADHIHFIQAFQSLCSPCESVDLSVVVYPLRYFRDVSDSVSDLRIKLERILKDTWPGICSTVSTVDVLLPPEPTTRTDFLTYCCPLTFDVNSAHRYLSLSKDNRRVTKTSTETVYPLHSDRFIRVSQVLCREGLSRRCYWEVKWDVARTLSVAVSYKNISRMSGSSEFGSNAQSWSLQHSLNGYCFRHNNAETKVSGHCSYKVGVYLDYQAGTLAFYDVSGTMTLLHKVQTTFTQPVYPGLGLTSYGDCRHPNSAELMKLW</sequence>
<reference evidence="11" key="2">
    <citation type="submission" date="2025-08" db="UniProtKB">
        <authorList>
            <consortium name="Ensembl"/>
        </authorList>
    </citation>
    <scope>IDENTIFICATION</scope>
</reference>
<dbReference type="Proteomes" id="UP000472263">
    <property type="component" value="Chromosome 18"/>
</dbReference>
<feature type="domain" description="B30.2/SPRY" evidence="10">
    <location>
        <begin position="375"/>
        <end position="568"/>
    </location>
</feature>
<dbReference type="InterPro" id="IPR001841">
    <property type="entry name" value="Znf_RING"/>
</dbReference>
<dbReference type="GO" id="GO:0045087">
    <property type="term" value="P:innate immune response"/>
    <property type="evidence" value="ECO:0007669"/>
    <property type="project" value="UniProtKB-KW"/>
</dbReference>
<dbReference type="GO" id="GO:0008270">
    <property type="term" value="F:zinc ion binding"/>
    <property type="evidence" value="ECO:0007669"/>
    <property type="project" value="UniProtKB-KW"/>
</dbReference>
<dbReference type="InterPro" id="IPR017907">
    <property type="entry name" value="Znf_RING_CS"/>
</dbReference>
<dbReference type="Gene3D" id="3.30.160.60">
    <property type="entry name" value="Classic Zinc Finger"/>
    <property type="match status" value="1"/>
</dbReference>
<dbReference type="Gene3D" id="2.60.120.920">
    <property type="match status" value="1"/>
</dbReference>
<dbReference type="PRINTS" id="PR01407">
    <property type="entry name" value="BUTYPHLNCDUF"/>
</dbReference>
<dbReference type="PANTHER" id="PTHR25465">
    <property type="entry name" value="B-BOX DOMAIN CONTAINING"/>
    <property type="match status" value="1"/>
</dbReference>
<evidence type="ECO:0000259" key="10">
    <source>
        <dbReference type="PROSITE" id="PS50188"/>
    </source>
</evidence>
<dbReference type="InterPro" id="IPR051051">
    <property type="entry name" value="E3_ubiq-ligase_TRIM/RNF"/>
</dbReference>
<feature type="coiled-coil region" evidence="7">
    <location>
        <begin position="222"/>
        <end position="307"/>
    </location>
</feature>
<dbReference type="CDD" id="cd19769">
    <property type="entry name" value="Bbox2_TRIM16-like"/>
    <property type="match status" value="1"/>
</dbReference>
<dbReference type="SUPFAM" id="SSF49899">
    <property type="entry name" value="Concanavalin A-like lectins/glucanases"/>
    <property type="match status" value="1"/>
</dbReference>
<dbReference type="SUPFAM" id="SSF57850">
    <property type="entry name" value="RING/U-box"/>
    <property type="match status" value="1"/>
</dbReference>
<keyword evidence="7" id="KW-0175">Coiled coil</keyword>
<evidence type="ECO:0000313" key="12">
    <source>
        <dbReference type="Proteomes" id="UP000472263"/>
    </source>
</evidence>
<dbReference type="Pfam" id="PF00622">
    <property type="entry name" value="SPRY"/>
    <property type="match status" value="1"/>
</dbReference>
<dbReference type="GO" id="GO:0005737">
    <property type="term" value="C:cytoplasm"/>
    <property type="evidence" value="ECO:0007669"/>
    <property type="project" value="UniProtKB-ARBA"/>
</dbReference>
<evidence type="ECO:0000256" key="4">
    <source>
        <dbReference type="ARBA" id="ARBA00022833"/>
    </source>
</evidence>
<feature type="domain" description="B box-type" evidence="9">
    <location>
        <begin position="160"/>
        <end position="200"/>
    </location>
</feature>
<gene>
    <name evidence="11" type="primary">LOC115376367</name>
</gene>
<evidence type="ECO:0000256" key="6">
    <source>
        <dbReference type="PROSITE-ProRule" id="PRU00024"/>
    </source>
</evidence>
<dbReference type="InterPro" id="IPR013320">
    <property type="entry name" value="ConA-like_dom_sf"/>
</dbReference>
<dbReference type="Pfam" id="PF13765">
    <property type="entry name" value="PRY"/>
    <property type="match status" value="1"/>
</dbReference>
<evidence type="ECO:0000256" key="2">
    <source>
        <dbReference type="ARBA" id="ARBA00022723"/>
    </source>
</evidence>
<dbReference type="InterPro" id="IPR003877">
    <property type="entry name" value="SPRY_dom"/>
</dbReference>
<dbReference type="SMART" id="SM00589">
    <property type="entry name" value="PRY"/>
    <property type="match status" value="1"/>
</dbReference>
<keyword evidence="3 6" id="KW-0863">Zinc-finger</keyword>
<keyword evidence="4" id="KW-0862">Zinc</keyword>
<dbReference type="InterPro" id="IPR043136">
    <property type="entry name" value="B30.2/SPRY_sf"/>
</dbReference>
<dbReference type="InterPro" id="IPR058030">
    <property type="entry name" value="TRIM8/14/16/25/29/45/65_CC"/>
</dbReference>
<dbReference type="InterPro" id="IPR013083">
    <property type="entry name" value="Znf_RING/FYVE/PHD"/>
</dbReference>
<dbReference type="InterPro" id="IPR001870">
    <property type="entry name" value="B30.2/SPRY"/>
</dbReference>
<keyword evidence="2" id="KW-0479">Metal-binding</keyword>
<evidence type="ECO:0000256" key="1">
    <source>
        <dbReference type="ARBA" id="ARBA00022588"/>
    </source>
</evidence>
<dbReference type="Gene3D" id="4.10.830.40">
    <property type="match status" value="1"/>
</dbReference>
<dbReference type="InterPro" id="IPR003879">
    <property type="entry name" value="Butyrophylin_SPRY"/>
</dbReference>
<reference evidence="11" key="3">
    <citation type="submission" date="2025-09" db="UniProtKB">
        <authorList>
            <consortium name="Ensembl"/>
        </authorList>
    </citation>
    <scope>IDENTIFICATION</scope>
</reference>
<evidence type="ECO:0000256" key="3">
    <source>
        <dbReference type="ARBA" id="ARBA00022771"/>
    </source>
</evidence>
<evidence type="ECO:0000259" key="8">
    <source>
        <dbReference type="PROSITE" id="PS50089"/>
    </source>
</evidence>
<accession>A0A667WII8</accession>
<reference evidence="11" key="1">
    <citation type="submission" date="2019-06" db="EMBL/GenBank/DDBJ databases">
        <authorList>
            <consortium name="Wellcome Sanger Institute Data Sharing"/>
        </authorList>
    </citation>
    <scope>NUCLEOTIDE SEQUENCE [LARGE SCALE GENOMIC DNA]</scope>
</reference>
<dbReference type="CDD" id="cd16040">
    <property type="entry name" value="SPRY_PRY_SNTX"/>
    <property type="match status" value="1"/>
</dbReference>
<evidence type="ECO:0000313" key="11">
    <source>
        <dbReference type="Ensembl" id="ENSMMDP00005005230.1"/>
    </source>
</evidence>
<evidence type="ECO:0000256" key="7">
    <source>
        <dbReference type="SAM" id="Coils"/>
    </source>
</evidence>
<name>A0A667WII8_9TELE</name>
<dbReference type="PROSITE" id="PS50188">
    <property type="entry name" value="B302_SPRY"/>
    <property type="match status" value="1"/>
</dbReference>
<dbReference type="AlphaFoldDB" id="A0A667WII8"/>